<evidence type="ECO:0000256" key="5">
    <source>
        <dbReference type="SAM" id="SignalP"/>
    </source>
</evidence>
<evidence type="ECO:0000256" key="3">
    <source>
        <dbReference type="ARBA" id="ARBA00023295"/>
    </source>
</evidence>
<keyword evidence="3 4" id="KW-0326">Glycosidase</keyword>
<dbReference type="InterPro" id="IPR050386">
    <property type="entry name" value="Glycosyl_hydrolase_5"/>
</dbReference>
<proteinExistence type="inferred from homology"/>
<keyword evidence="2 4" id="KW-0378">Hydrolase</keyword>
<comment type="similarity">
    <text evidence="4">Belongs to the glycosyl hydrolase 5 (cellulase A) family.</text>
</comment>
<dbReference type="EMBL" id="BAAADD010000007">
    <property type="protein sequence ID" value="GAA0577371.1"/>
    <property type="molecule type" value="Genomic_DNA"/>
</dbReference>
<dbReference type="InterPro" id="IPR001547">
    <property type="entry name" value="Glyco_hydro_5"/>
</dbReference>
<dbReference type="PROSITE" id="PS00659">
    <property type="entry name" value="GLYCOSYL_HYDROL_F5"/>
    <property type="match status" value="1"/>
</dbReference>
<dbReference type="Pfam" id="PF00150">
    <property type="entry name" value="Cellulase"/>
    <property type="match status" value="1"/>
</dbReference>
<keyword evidence="8" id="KW-1185">Reference proteome</keyword>
<evidence type="ECO:0000256" key="1">
    <source>
        <dbReference type="ARBA" id="ARBA00022729"/>
    </source>
</evidence>
<evidence type="ECO:0000313" key="7">
    <source>
        <dbReference type="EMBL" id="GAA0577371.1"/>
    </source>
</evidence>
<feature type="chain" id="PRO_5047201825" evidence="5">
    <location>
        <begin position="23"/>
        <end position="360"/>
    </location>
</feature>
<dbReference type="Gene3D" id="3.20.20.80">
    <property type="entry name" value="Glycosidases"/>
    <property type="match status" value="1"/>
</dbReference>
<organism evidence="7 8">
    <name type="scientific">Rhizomicrobium electricum</name>
    <dbReference type="NCBI Taxonomy" id="480070"/>
    <lineage>
        <taxon>Bacteria</taxon>
        <taxon>Pseudomonadati</taxon>
        <taxon>Pseudomonadota</taxon>
        <taxon>Alphaproteobacteria</taxon>
        <taxon>Micropepsales</taxon>
        <taxon>Micropepsaceae</taxon>
        <taxon>Rhizomicrobium</taxon>
    </lineage>
</organism>
<accession>A0ABN1EZ15</accession>
<dbReference type="PANTHER" id="PTHR31297:SF17">
    <property type="entry name" value="ENDOGLUCANASE"/>
    <property type="match status" value="1"/>
</dbReference>
<protein>
    <submittedName>
        <fullName evidence="7">Cellulase family glycosylhydrolase</fullName>
    </submittedName>
</protein>
<feature type="domain" description="Glycoside hydrolase family 5" evidence="6">
    <location>
        <begin position="83"/>
        <end position="334"/>
    </location>
</feature>
<feature type="signal peptide" evidence="5">
    <location>
        <begin position="1"/>
        <end position="22"/>
    </location>
</feature>
<sequence length="360" mass="39966">MNLKSTLAIAGALALLAAPGLAAPKAKPAPAPVAAPAAPVRPAAIQSGFAGMDAFVQVGQMGPGVNVLSEDPGWTDASKARFKPELFAKIKAAGFGHVRIVLNAMGHMDDYFVLETGYLNRLDTMVNAALDAGLTVILDEHDFNYCAVDTWGCRQKLNAFWAQVAPRYKDAPARLIFEVMNEPHQDFTPEMWNDQIKQTLPIIRASNPVRNVIIGPGQWNGLGYLDKLVLPITDRHIIVTYHYYSPMEFTHQGSPWVSQYKLNGQTWGSEADFALLNKDFDIVKAWSDKWNRPILLGEFGAYETAPMESRLKYTSAVARAAEKRGFAWAYWQFDKDFIVYDIANDKWVEPILNALIPPKP</sequence>
<evidence type="ECO:0000259" key="6">
    <source>
        <dbReference type="Pfam" id="PF00150"/>
    </source>
</evidence>
<evidence type="ECO:0000313" key="8">
    <source>
        <dbReference type="Proteomes" id="UP001499951"/>
    </source>
</evidence>
<keyword evidence="1 5" id="KW-0732">Signal</keyword>
<name>A0ABN1EZ15_9PROT</name>
<dbReference type="SUPFAM" id="SSF51445">
    <property type="entry name" value="(Trans)glycosidases"/>
    <property type="match status" value="1"/>
</dbReference>
<comment type="caution">
    <text evidence="7">The sequence shown here is derived from an EMBL/GenBank/DDBJ whole genome shotgun (WGS) entry which is preliminary data.</text>
</comment>
<dbReference type="PANTHER" id="PTHR31297">
    <property type="entry name" value="GLUCAN ENDO-1,6-BETA-GLUCOSIDASE B"/>
    <property type="match status" value="1"/>
</dbReference>
<dbReference type="InterPro" id="IPR017853">
    <property type="entry name" value="GH"/>
</dbReference>
<dbReference type="RefSeq" id="WP_166936231.1">
    <property type="nucleotide sequence ID" value="NZ_BAAADD010000007.1"/>
</dbReference>
<gene>
    <name evidence="7" type="ORF">GCM10008942_27810</name>
</gene>
<reference evidence="7 8" key="1">
    <citation type="journal article" date="2019" name="Int. J. Syst. Evol. Microbiol.">
        <title>The Global Catalogue of Microorganisms (GCM) 10K type strain sequencing project: providing services to taxonomists for standard genome sequencing and annotation.</title>
        <authorList>
            <consortium name="The Broad Institute Genomics Platform"/>
            <consortium name="The Broad Institute Genome Sequencing Center for Infectious Disease"/>
            <person name="Wu L."/>
            <person name="Ma J."/>
        </authorList>
    </citation>
    <scope>NUCLEOTIDE SEQUENCE [LARGE SCALE GENOMIC DNA]</scope>
    <source>
        <strain evidence="7 8">JCM 15089</strain>
    </source>
</reference>
<evidence type="ECO:0000256" key="2">
    <source>
        <dbReference type="ARBA" id="ARBA00022801"/>
    </source>
</evidence>
<dbReference type="InterPro" id="IPR018087">
    <property type="entry name" value="Glyco_hydro_5_CS"/>
</dbReference>
<evidence type="ECO:0000256" key="4">
    <source>
        <dbReference type="RuleBase" id="RU361153"/>
    </source>
</evidence>
<dbReference type="Proteomes" id="UP001499951">
    <property type="component" value="Unassembled WGS sequence"/>
</dbReference>